<gene>
    <name evidence="2" type="ORF">NE237_027687</name>
</gene>
<proteinExistence type="predicted"/>
<keyword evidence="3" id="KW-1185">Reference proteome</keyword>
<dbReference type="EMBL" id="JAMYWD010000012">
    <property type="protein sequence ID" value="KAJ4950855.1"/>
    <property type="molecule type" value="Genomic_DNA"/>
</dbReference>
<evidence type="ECO:0000259" key="1">
    <source>
        <dbReference type="Pfam" id="PF03478"/>
    </source>
</evidence>
<protein>
    <recommendedName>
        <fullName evidence="1">KIB1-4 beta-propeller domain-containing protein</fullName>
    </recommendedName>
</protein>
<dbReference type="InterPro" id="IPR005174">
    <property type="entry name" value="KIB1-4_b-propeller"/>
</dbReference>
<organism evidence="2 3">
    <name type="scientific">Protea cynaroides</name>
    <dbReference type="NCBI Taxonomy" id="273540"/>
    <lineage>
        <taxon>Eukaryota</taxon>
        <taxon>Viridiplantae</taxon>
        <taxon>Streptophyta</taxon>
        <taxon>Embryophyta</taxon>
        <taxon>Tracheophyta</taxon>
        <taxon>Spermatophyta</taxon>
        <taxon>Magnoliopsida</taxon>
        <taxon>Proteales</taxon>
        <taxon>Proteaceae</taxon>
        <taxon>Protea</taxon>
    </lineage>
</organism>
<name>A0A9Q0JUF9_9MAGN</name>
<dbReference type="PANTHER" id="PTHR33127:SF5">
    <property type="entry name" value="TRANSMEMBRANE PROTEIN"/>
    <property type="match status" value="1"/>
</dbReference>
<dbReference type="PANTHER" id="PTHR33127">
    <property type="entry name" value="TRANSMEMBRANE PROTEIN"/>
    <property type="match status" value="1"/>
</dbReference>
<comment type="caution">
    <text evidence="2">The sequence shown here is derived from an EMBL/GenBank/DDBJ whole genome shotgun (WGS) entry which is preliminary data.</text>
</comment>
<dbReference type="OrthoDB" id="1863935at2759"/>
<accession>A0A9Q0JUF9</accession>
<reference evidence="2" key="1">
    <citation type="journal article" date="2023" name="Plant J.">
        <title>The genome of the king protea, Protea cynaroides.</title>
        <authorList>
            <person name="Chang J."/>
            <person name="Duong T.A."/>
            <person name="Schoeman C."/>
            <person name="Ma X."/>
            <person name="Roodt D."/>
            <person name="Barker N."/>
            <person name="Li Z."/>
            <person name="Van de Peer Y."/>
            <person name="Mizrachi E."/>
        </authorList>
    </citation>
    <scope>NUCLEOTIDE SEQUENCE</scope>
    <source>
        <tissue evidence="2">Young leaves</tissue>
    </source>
</reference>
<evidence type="ECO:0000313" key="2">
    <source>
        <dbReference type="EMBL" id="KAJ4950855.1"/>
    </source>
</evidence>
<dbReference type="AlphaFoldDB" id="A0A9Q0JUF9"/>
<feature type="domain" description="KIB1-4 beta-propeller" evidence="1">
    <location>
        <begin position="56"/>
        <end position="193"/>
    </location>
</feature>
<evidence type="ECO:0000313" key="3">
    <source>
        <dbReference type="Proteomes" id="UP001141806"/>
    </source>
</evidence>
<dbReference type="Proteomes" id="UP001141806">
    <property type="component" value="Unassembled WGS sequence"/>
</dbReference>
<dbReference type="Pfam" id="PF03478">
    <property type="entry name" value="Beta-prop_KIB1-4"/>
    <property type="match status" value="1"/>
</dbReference>
<sequence>MQVAYVASTFDLKAAWRRASMQSPVENNPKYQMPWLVFLKTKWASLRVTGEFWDSSTQQFYTIDDPELCGKTLLLSRHGWILLCSSQRKTRRLFFFNPFSRAKIDIPCLDISVELCHLTYAVSVSPTSQDCIIFAIGFVEDTVKISISWHGEEQWTTKSYPQRHSIGDTLCNVLFSGGLFYCVYRSGDIDTFNPLNYCWESLDRPECIRGRFSVIVSYIIELDGKDFLGLDGLHFHDNLVCFSRRKHIQIMLDRFVDHRLVRQVEPLDSFPISLEKAFTSLSRKAVQLDTLGSLNMWCARKEKDSQNVLSFGFHSLHGIHERCQGSMVVWIEPRGNVGC</sequence>